<evidence type="ECO:0000259" key="9">
    <source>
        <dbReference type="PROSITE" id="PS50928"/>
    </source>
</evidence>
<dbReference type="RefSeq" id="WP_288197388.1">
    <property type="nucleotide sequence ID" value="NZ_LT608334.1"/>
</dbReference>
<dbReference type="InterPro" id="IPR000515">
    <property type="entry name" value="MetI-like"/>
</dbReference>
<keyword evidence="3" id="KW-1003">Cell membrane</keyword>
<evidence type="ECO:0000313" key="10">
    <source>
        <dbReference type="EMBL" id="SCM77497.1"/>
    </source>
</evidence>
<dbReference type="SUPFAM" id="SSF161098">
    <property type="entry name" value="MetI-like"/>
    <property type="match status" value="1"/>
</dbReference>
<dbReference type="PANTHER" id="PTHR30193:SF41">
    <property type="entry name" value="DIACETYLCHITOBIOSE UPTAKE SYSTEM PERMEASE PROTEIN NGCF"/>
    <property type="match status" value="1"/>
</dbReference>
<dbReference type="Gene3D" id="1.10.3720.10">
    <property type="entry name" value="MetI-like"/>
    <property type="match status" value="1"/>
</dbReference>
<feature type="transmembrane region" description="Helical" evidence="7">
    <location>
        <begin position="280"/>
        <end position="303"/>
    </location>
</feature>
<feature type="domain" description="ABC transmembrane type-1" evidence="9">
    <location>
        <begin position="85"/>
        <end position="301"/>
    </location>
</feature>
<dbReference type="GO" id="GO:0055085">
    <property type="term" value="P:transmembrane transport"/>
    <property type="evidence" value="ECO:0007669"/>
    <property type="project" value="InterPro"/>
</dbReference>
<gene>
    <name evidence="10" type="ORF">KL86PLE_41303</name>
</gene>
<proteinExistence type="inferred from homology"/>
<reference evidence="10" key="1">
    <citation type="submission" date="2016-08" db="EMBL/GenBank/DDBJ databases">
        <authorList>
            <person name="Seilhamer J.J."/>
        </authorList>
    </citation>
    <scope>NUCLEOTIDE SEQUENCE</scope>
    <source>
        <strain evidence="10">86</strain>
    </source>
</reference>
<evidence type="ECO:0000256" key="2">
    <source>
        <dbReference type="ARBA" id="ARBA00022448"/>
    </source>
</evidence>
<dbReference type="PROSITE" id="PS50928">
    <property type="entry name" value="ABC_TM1"/>
    <property type="match status" value="1"/>
</dbReference>
<feature type="transmembrane region" description="Helical" evidence="7">
    <location>
        <begin position="231"/>
        <end position="251"/>
    </location>
</feature>
<feature type="transmembrane region" description="Helical" evidence="7">
    <location>
        <begin position="28"/>
        <end position="52"/>
    </location>
</feature>
<feature type="transmembrane region" description="Helical" evidence="7">
    <location>
        <begin position="122"/>
        <end position="142"/>
    </location>
</feature>
<keyword evidence="6 7" id="KW-0472">Membrane</keyword>
<keyword evidence="4 7" id="KW-0812">Transmembrane</keyword>
<evidence type="ECO:0000256" key="8">
    <source>
        <dbReference type="SAM" id="MobiDB-lite"/>
    </source>
</evidence>
<dbReference type="InterPro" id="IPR035906">
    <property type="entry name" value="MetI-like_sf"/>
</dbReference>
<evidence type="ECO:0000256" key="3">
    <source>
        <dbReference type="ARBA" id="ARBA00022475"/>
    </source>
</evidence>
<protein>
    <submittedName>
        <fullName evidence="10">Putative transmembrane component of ABC transporter</fullName>
    </submittedName>
</protein>
<evidence type="ECO:0000256" key="6">
    <source>
        <dbReference type="ARBA" id="ARBA00023136"/>
    </source>
</evidence>
<keyword evidence="5 7" id="KW-1133">Transmembrane helix</keyword>
<feature type="transmembrane region" description="Helical" evidence="7">
    <location>
        <begin position="173"/>
        <end position="194"/>
    </location>
</feature>
<keyword evidence="2 7" id="KW-0813">Transport</keyword>
<evidence type="ECO:0000256" key="4">
    <source>
        <dbReference type="ARBA" id="ARBA00022692"/>
    </source>
</evidence>
<dbReference type="PANTHER" id="PTHR30193">
    <property type="entry name" value="ABC TRANSPORTER PERMEASE PROTEIN"/>
    <property type="match status" value="1"/>
</dbReference>
<comment type="subcellular location">
    <subcellularLocation>
        <location evidence="1 7">Cell membrane</location>
        <topology evidence="1 7">Multi-pass membrane protein</topology>
    </subcellularLocation>
</comment>
<evidence type="ECO:0000256" key="1">
    <source>
        <dbReference type="ARBA" id="ARBA00004651"/>
    </source>
</evidence>
<accession>A0A212LJ34</accession>
<comment type="similarity">
    <text evidence="7">Belongs to the binding-protein-dependent transport system permease family.</text>
</comment>
<sequence>MTLADTVSLPSSRPRPRRRPQRRSQWKGFLYIAPAMALVIVFFILPVLFTFWMSLHRWPLLGGTRFIGLGNYIRMASDSRFYAALGFTAYYTVIITIAIFALAFPLAIFVERQRRMVGVYRTAIFMPVVVGLASASLLWVWFANVDSGFLNPLLAWLGIVDLKTNFFASFDSAFFVICLMVVWKVAGFTMIILLTGLQAIPTELGEAARIDGANRWKRFIYVTLPLMRKTMALSLILSVTGSILAFDQFYIMTAGGPQNKMISVVYYIFNQSFVSFNLGYGAAMSLALLVILVLISIFQLWLLRVGEDRP</sequence>
<dbReference type="Pfam" id="PF00528">
    <property type="entry name" value="BPD_transp_1"/>
    <property type="match status" value="1"/>
</dbReference>
<dbReference type="InterPro" id="IPR051393">
    <property type="entry name" value="ABC_transporter_permease"/>
</dbReference>
<dbReference type="CDD" id="cd06261">
    <property type="entry name" value="TM_PBP2"/>
    <property type="match status" value="1"/>
</dbReference>
<dbReference type="AlphaFoldDB" id="A0A212LJ34"/>
<evidence type="ECO:0000256" key="7">
    <source>
        <dbReference type="RuleBase" id="RU363032"/>
    </source>
</evidence>
<evidence type="ECO:0000256" key="5">
    <source>
        <dbReference type="ARBA" id="ARBA00022989"/>
    </source>
</evidence>
<dbReference type="GO" id="GO:0005886">
    <property type="term" value="C:plasma membrane"/>
    <property type="evidence" value="ECO:0007669"/>
    <property type="project" value="UniProtKB-SubCell"/>
</dbReference>
<feature type="transmembrane region" description="Helical" evidence="7">
    <location>
        <begin position="89"/>
        <end position="110"/>
    </location>
</feature>
<dbReference type="EMBL" id="FMJD01000008">
    <property type="protein sequence ID" value="SCM77497.1"/>
    <property type="molecule type" value="Genomic_DNA"/>
</dbReference>
<name>A0A212LJ34_9HYPH</name>
<organism evidence="10">
    <name type="scientific">uncultured Pleomorphomonas sp</name>
    <dbReference type="NCBI Taxonomy" id="442121"/>
    <lineage>
        <taxon>Bacteria</taxon>
        <taxon>Pseudomonadati</taxon>
        <taxon>Pseudomonadota</taxon>
        <taxon>Alphaproteobacteria</taxon>
        <taxon>Hyphomicrobiales</taxon>
        <taxon>Pleomorphomonadaceae</taxon>
        <taxon>Pleomorphomonas</taxon>
        <taxon>environmental samples</taxon>
    </lineage>
</organism>
<feature type="region of interest" description="Disordered" evidence="8">
    <location>
        <begin position="1"/>
        <end position="21"/>
    </location>
</feature>